<dbReference type="PANTHER" id="PTHR12271">
    <property type="entry name" value="POLY A POLYMERASE CID PAP -RELATED"/>
    <property type="match status" value="1"/>
</dbReference>
<reference evidence="7 8" key="2">
    <citation type="submission" date="2018-11" db="EMBL/GenBank/DDBJ databases">
        <authorList>
            <consortium name="Pathogen Informatics"/>
        </authorList>
    </citation>
    <scope>NUCLEOTIDE SEQUENCE [LARGE SCALE GENOMIC DNA]</scope>
</reference>
<dbReference type="Pfam" id="PF03828">
    <property type="entry name" value="PAP_assoc"/>
    <property type="match status" value="1"/>
</dbReference>
<evidence type="ECO:0000256" key="1">
    <source>
        <dbReference type="ARBA" id="ARBA00022679"/>
    </source>
</evidence>
<feature type="domain" description="PAP-associated" evidence="6">
    <location>
        <begin position="51"/>
        <end position="112"/>
    </location>
</feature>
<evidence type="ECO:0000256" key="3">
    <source>
        <dbReference type="ARBA" id="ARBA00022842"/>
    </source>
</evidence>
<evidence type="ECO:0000313" key="8">
    <source>
        <dbReference type="Proteomes" id="UP000271098"/>
    </source>
</evidence>
<evidence type="ECO:0000256" key="4">
    <source>
        <dbReference type="ARBA" id="ARBA00038491"/>
    </source>
</evidence>
<protein>
    <submittedName>
        <fullName evidence="9">PAP-associated domain-containing protein</fullName>
    </submittedName>
</protein>
<evidence type="ECO:0000313" key="7">
    <source>
        <dbReference type="EMBL" id="VDK32143.1"/>
    </source>
</evidence>
<evidence type="ECO:0000259" key="6">
    <source>
        <dbReference type="Pfam" id="PF03828"/>
    </source>
</evidence>
<dbReference type="OrthoDB" id="2274644at2759"/>
<comment type="similarity">
    <text evidence="4">Belongs to the DNA polymerase type-B-like family. GLD2 subfamily.</text>
</comment>
<dbReference type="EMBL" id="UYRT01002941">
    <property type="protein sequence ID" value="VDK32143.1"/>
    <property type="molecule type" value="Genomic_DNA"/>
</dbReference>
<dbReference type="SUPFAM" id="SSF81631">
    <property type="entry name" value="PAP/OAS1 substrate-binding domain"/>
    <property type="match status" value="1"/>
</dbReference>
<keyword evidence="3" id="KW-0460">Magnesium</keyword>
<sequence length="323" mass="35266">MASVYGLEQPILPSLQVMYPKRFSATADVRSLNVSTHLEPPQNWVTNETTTLGELLIGFLEYYAFKFDYLKDAISVRLGKKIPRLVVARQTSLCSIAQWNCICIEEPFTLSNTAHSVHSQMVFDAIRQAFVDGYNELNRNRDLKAFLDVGPININLTPCSRSSSAQLTETEASDSSTSSEATAITGGKTPELISPQLEKEESFELVDADRPLSFDGDCGDAEAELIESIFPQTILDNVNAKSHCVVSAVGNENEVSDAAVGADSKEEDLIENVVPVEEDESNNASTTAVHVDVSLGIKSGTLMNKSVLSERQPKELQMQSAGR</sequence>
<gene>
    <name evidence="7" type="ORF">GPUH_LOCUS2097</name>
</gene>
<dbReference type="Gene3D" id="1.10.1410.10">
    <property type="match status" value="1"/>
</dbReference>
<evidence type="ECO:0000313" key="9">
    <source>
        <dbReference type="WBParaSite" id="GPUH_0000210201-mRNA-1"/>
    </source>
</evidence>
<dbReference type="GO" id="GO:0046872">
    <property type="term" value="F:metal ion binding"/>
    <property type="evidence" value="ECO:0007669"/>
    <property type="project" value="UniProtKB-KW"/>
</dbReference>
<dbReference type="InterPro" id="IPR002058">
    <property type="entry name" value="PAP_assoc"/>
</dbReference>
<dbReference type="GO" id="GO:0031123">
    <property type="term" value="P:RNA 3'-end processing"/>
    <property type="evidence" value="ECO:0007669"/>
    <property type="project" value="TreeGrafter"/>
</dbReference>
<dbReference type="Proteomes" id="UP000271098">
    <property type="component" value="Unassembled WGS sequence"/>
</dbReference>
<evidence type="ECO:0000256" key="2">
    <source>
        <dbReference type="ARBA" id="ARBA00022723"/>
    </source>
</evidence>
<organism evidence="9">
    <name type="scientific">Gongylonema pulchrum</name>
    <dbReference type="NCBI Taxonomy" id="637853"/>
    <lineage>
        <taxon>Eukaryota</taxon>
        <taxon>Metazoa</taxon>
        <taxon>Ecdysozoa</taxon>
        <taxon>Nematoda</taxon>
        <taxon>Chromadorea</taxon>
        <taxon>Rhabditida</taxon>
        <taxon>Spirurina</taxon>
        <taxon>Spiruromorpha</taxon>
        <taxon>Spiruroidea</taxon>
        <taxon>Gongylonematidae</taxon>
        <taxon>Gongylonema</taxon>
    </lineage>
</organism>
<feature type="region of interest" description="Disordered" evidence="5">
    <location>
        <begin position="163"/>
        <end position="186"/>
    </location>
</feature>
<reference evidence="9" key="1">
    <citation type="submission" date="2016-06" db="UniProtKB">
        <authorList>
            <consortium name="WormBaseParasite"/>
        </authorList>
    </citation>
    <scope>IDENTIFICATION</scope>
</reference>
<proteinExistence type="inferred from homology"/>
<keyword evidence="2" id="KW-0479">Metal-binding</keyword>
<name>A0A183D056_9BILA</name>
<dbReference type="WBParaSite" id="GPUH_0000210201-mRNA-1">
    <property type="protein sequence ID" value="GPUH_0000210201-mRNA-1"/>
    <property type="gene ID" value="GPUH_0000210201"/>
</dbReference>
<feature type="compositionally biased region" description="Low complexity" evidence="5">
    <location>
        <begin position="168"/>
        <end position="185"/>
    </location>
</feature>
<evidence type="ECO:0000256" key="5">
    <source>
        <dbReference type="SAM" id="MobiDB-lite"/>
    </source>
</evidence>
<dbReference type="AlphaFoldDB" id="A0A183D056"/>
<keyword evidence="8" id="KW-1185">Reference proteome</keyword>
<keyword evidence="1" id="KW-0808">Transferase</keyword>
<accession>A0A183D056</accession>
<dbReference type="GO" id="GO:1990817">
    <property type="term" value="F:poly(A) RNA polymerase activity"/>
    <property type="evidence" value="ECO:0007669"/>
    <property type="project" value="TreeGrafter"/>
</dbReference>
<dbReference type="PANTHER" id="PTHR12271:SF40">
    <property type="entry name" value="POLY(A) RNA POLYMERASE GLD2"/>
    <property type="match status" value="1"/>
</dbReference>